<organism evidence="12 13">
    <name type="scientific">Goodfellowiella coeruleoviolacea</name>
    <dbReference type="NCBI Taxonomy" id="334858"/>
    <lineage>
        <taxon>Bacteria</taxon>
        <taxon>Bacillati</taxon>
        <taxon>Actinomycetota</taxon>
        <taxon>Actinomycetes</taxon>
        <taxon>Pseudonocardiales</taxon>
        <taxon>Pseudonocardiaceae</taxon>
        <taxon>Goodfellowiella</taxon>
    </lineage>
</organism>
<dbReference type="InterPro" id="IPR032821">
    <property type="entry name" value="PKS_assoc"/>
</dbReference>
<dbReference type="SMART" id="SM00822">
    <property type="entry name" value="PKS_KR"/>
    <property type="match status" value="2"/>
</dbReference>
<evidence type="ECO:0000256" key="7">
    <source>
        <dbReference type="PROSITE-ProRule" id="PRU01363"/>
    </source>
</evidence>
<dbReference type="SMART" id="SM00824">
    <property type="entry name" value="PKS_TE"/>
    <property type="match status" value="1"/>
</dbReference>
<dbReference type="Gene3D" id="3.30.70.3290">
    <property type="match status" value="1"/>
</dbReference>
<dbReference type="InterPro" id="IPR014043">
    <property type="entry name" value="Acyl_transferase_dom"/>
</dbReference>
<dbReference type="PROSITE" id="PS52004">
    <property type="entry name" value="KS3_2"/>
    <property type="match status" value="1"/>
</dbReference>
<dbReference type="InterPro" id="IPR016035">
    <property type="entry name" value="Acyl_Trfase/lysoPLipase"/>
</dbReference>
<dbReference type="InterPro" id="IPR018201">
    <property type="entry name" value="Ketoacyl_synth_AS"/>
</dbReference>
<keyword evidence="13" id="KW-1185">Reference proteome</keyword>
<dbReference type="InterPro" id="IPR001031">
    <property type="entry name" value="Thioesterase"/>
</dbReference>
<dbReference type="InterPro" id="IPR020807">
    <property type="entry name" value="PKS_DH"/>
</dbReference>
<feature type="active site" description="Proton donor; for dehydratase activity" evidence="7">
    <location>
        <position position="1840"/>
    </location>
</feature>
<feature type="region of interest" description="C-terminal hotdog fold" evidence="7">
    <location>
        <begin position="1781"/>
        <end position="1922"/>
    </location>
</feature>
<gene>
    <name evidence="12" type="ORF">LX83_004300</name>
</gene>
<evidence type="ECO:0000256" key="4">
    <source>
        <dbReference type="ARBA" id="ARBA00022737"/>
    </source>
</evidence>
<dbReference type="PROSITE" id="PS00606">
    <property type="entry name" value="KS3_1"/>
    <property type="match status" value="1"/>
</dbReference>
<dbReference type="InterPro" id="IPR057326">
    <property type="entry name" value="KR_dom"/>
</dbReference>
<dbReference type="InterPro" id="IPR042104">
    <property type="entry name" value="PKS_dehydratase_sf"/>
</dbReference>
<feature type="region of interest" description="Disordered" evidence="8">
    <location>
        <begin position="1757"/>
        <end position="1777"/>
    </location>
</feature>
<reference evidence="12" key="1">
    <citation type="submission" date="2022-06" db="EMBL/GenBank/DDBJ databases">
        <title>Genomic Encyclopedia of Archaeal and Bacterial Type Strains, Phase II (KMG-II): from individual species to whole genera.</title>
        <authorList>
            <person name="Goeker M."/>
        </authorList>
    </citation>
    <scope>NUCLEOTIDE SEQUENCE</scope>
    <source>
        <strain evidence="12">DSM 43935</strain>
    </source>
</reference>
<dbReference type="InterPro" id="IPR016036">
    <property type="entry name" value="Malonyl_transacylase_ACP-bd"/>
</dbReference>
<evidence type="ECO:0000256" key="2">
    <source>
        <dbReference type="ARBA" id="ARBA00022553"/>
    </source>
</evidence>
<evidence type="ECO:0000259" key="10">
    <source>
        <dbReference type="PROSITE" id="PS52004"/>
    </source>
</evidence>
<dbReference type="SUPFAM" id="SSF53474">
    <property type="entry name" value="alpha/beta-Hydrolases"/>
    <property type="match status" value="1"/>
</dbReference>
<dbReference type="PANTHER" id="PTHR43775:SF51">
    <property type="entry name" value="INACTIVE PHENOLPHTHIOCEROL SYNTHESIS POLYKETIDE SYNTHASE TYPE I PKS1-RELATED"/>
    <property type="match status" value="1"/>
</dbReference>
<dbReference type="PROSITE" id="PS00012">
    <property type="entry name" value="PHOSPHOPANTETHEINE"/>
    <property type="match status" value="2"/>
</dbReference>
<dbReference type="InterPro" id="IPR049900">
    <property type="entry name" value="PKS_mFAS_DH"/>
</dbReference>
<evidence type="ECO:0000259" key="9">
    <source>
        <dbReference type="PROSITE" id="PS50075"/>
    </source>
</evidence>
<dbReference type="SUPFAM" id="SSF47336">
    <property type="entry name" value="ACP-like"/>
    <property type="match status" value="2"/>
</dbReference>
<dbReference type="InterPro" id="IPR016039">
    <property type="entry name" value="Thiolase-like"/>
</dbReference>
<dbReference type="CDD" id="cd00833">
    <property type="entry name" value="PKS"/>
    <property type="match status" value="1"/>
</dbReference>
<dbReference type="Pfam" id="PF16197">
    <property type="entry name" value="KAsynt_C_assoc"/>
    <property type="match status" value="1"/>
</dbReference>
<dbReference type="SUPFAM" id="SSF53901">
    <property type="entry name" value="Thiolase-like"/>
    <property type="match status" value="1"/>
</dbReference>
<dbReference type="Pfam" id="PF00109">
    <property type="entry name" value="ketoacyl-synt"/>
    <property type="match status" value="1"/>
</dbReference>
<dbReference type="FunFam" id="1.10.1200.10:FF:000007">
    <property type="entry name" value="Probable polyketide synthase pks17"/>
    <property type="match status" value="2"/>
</dbReference>
<dbReference type="GO" id="GO:0031177">
    <property type="term" value="F:phosphopantetheine binding"/>
    <property type="evidence" value="ECO:0007669"/>
    <property type="project" value="InterPro"/>
</dbReference>
<feature type="domain" description="Carrier" evidence="9">
    <location>
        <begin position="2379"/>
        <end position="2454"/>
    </location>
</feature>
<evidence type="ECO:0000259" key="11">
    <source>
        <dbReference type="PROSITE" id="PS52019"/>
    </source>
</evidence>
<dbReference type="EMBL" id="JAMTCK010000010">
    <property type="protein sequence ID" value="MCP2167427.1"/>
    <property type="molecule type" value="Genomic_DNA"/>
</dbReference>
<dbReference type="PROSITE" id="PS52019">
    <property type="entry name" value="PKS_MFAS_DH"/>
    <property type="match status" value="1"/>
</dbReference>
<dbReference type="FunFam" id="3.40.47.10:FF:000019">
    <property type="entry name" value="Polyketide synthase type I"/>
    <property type="match status" value="1"/>
</dbReference>
<sequence length="2755" mass="288305">MLGEVVGECVRRGVRVRRVEVDYASHSAQVAVVAGELREVLAGVVPGVAEVPFFSTTRPGRLDTTELTADYWYTNLRETVEFESATAEMMRRGFNVFVEISPHPVMAVPLQQTAEAGDRPITVLGSLRRDEGGTRRFLTSLGEAFTAGVAVHWSAACPGGRRVALPTYAFDRHSFWLDQSTLTAADPATAAFWTAVENADLTALATELGLPDSALVEVVPALSAWRRRSAGQATIDSWRYRVDWQPVPARDGVVLAGTWLVVAPEGVDHSAVTDAMTGADLVTLTVPADTTREALAEALRPHTDLAGVVSLMAFAEGRHPQHDAVPLATSATLLLAQALDDAGVTAARHLLTPGATETGAAAQTWALAQITGLEAAETWGGVIALDAGWTASSLTDALTSDEDQLRLGPDGPRARRLVRAPLAPTGPVREWTPRGTVLITGGTGGIGAHLARWAAAHGAEHLVLLSRQGLAAPGAEALCDELAATGVALTVTACDVTNRDALAAVLAAIPAEVPLTAVLHTAGATLGYLGVNDTTAADLASVAGGKVLGARHLDELTADLPLDAFVLFSSGAAVWGSAGSAAYGSANGYLDGLAAQRRARGLPATSIAWGAWRGSGMAGGDNAEVLGRIGFAMMDPDLAVTALSQAVAHADTGLVVADLDWERFAPSYAMSRRRPLIEGVPEAVHALRGSAGDGAEADASGLRSRLAGRSAAQRRETLTELVRAEAAAVLQLASPQEVAVTKPFQRLGFDSLTAMELRNRLQTATGLALPATLLFDHPTARELVAELDVRLGGPAEDVPRRDVVAAPTAGDPIVVVGMACRFPGGVTDPDGLWELLANGVDAMAEFPADRGWRTLGRDGEQDPDLTFVERGAFLYDAGDFDAEFFEISPREAAATDPQQRVLLETAWETLERAGIDPRSLRGSRTGVFVGATTQEYTALTMNSPAAVSAGYSLTGTSASVMSGRISYVLGLEGPAVTVDTACSSSLVSLHLAVQALRNGECDLALAGGVTVMATPGVFMEFTRQGGLAGDGRCKSFADEADGTGWGEGVGLVAVQRLSDARRAGRRVLAVIAGSAVNQDGASNGLTAPSGPAQQRVIRAALGGAGLTPSDVDVVEAHGTGTRLGDPIEAQALLATYGADRPADRPLLLGSIKSNIGHTQYAAGIAGVIKMILAMRRGVVPPTLHAEHPTTQVDWTTGAVELVTSARAWPAADRPRRAGVSSFGMSGTNAHLILEEPPAGEPEPPAGEPVRLLVVSARSSAGLAEQVERVRAWLDQHPDVPTADVVWTLATGRAGLEHRAFRLDDAAWERGAVSSGGVGLLFTGQGSQHPDMGTHPLLAEEYARVKALFDPAVFDGDPDSTGVAQPAVFALQIALWTLWESWGLRPDRLIGHSVGELAAAVVAGVWSLEDACRVVTARARLMQALPAGGAMLAVDRPVIDVPESISIAAVNSPTSTVLSGPEAEIDAIAETLRESGARVKRLRVSHAFHSALMEPMLADFAAVLATVTFHQPRIPVITTSGAGGDITTPQYWVDQVRATVCFADAVRTAVADGVDTFLEIGPDAVLTPMALETAPDITAIPAQRKDHDQLFAALGRMWQRGFDPDWTRVLPRGAHADLPTYAFQHHTYWLDAPPAVRLPAGMRATDHHFLTAVLPLADTGAHLLTGTLDPQATPWLRDHVLAGAPVLPGTAFVDLALHAAALIGHDAVTDLVVHTPIVLAEAADVQLRVAPPDAGGRAELTVHSRPIGAPADEPWTLHATGALGSAPSADQLDERSWPPAGATEVSLTTFYSGLSEGGIDYGDAFHGLQRLWQRGPDLFAEVALPEGHAADGYVVHPALADAALQPLALGLLGAGEPDRDPVHGLPFSWSDVRAHGVAAGTARVRLTPEGRDAVRVLVTDPSGAPLLAIGGVVLRPPAEAVLTAPLYELTWPPAPAADITTTGSWAVLGDDPWGLGLDTVADIPDTAPDNLVLCARGIDLPGAAHRLTNRIAGALRSLLADGRLSRTRVVVLTRHAVATGEEPLLDLAAAAVWGLVRGVQSEHPGRVALVDLDDPFGSATLLSTVDLDGEPQLAVRGGVAHVPRLARASRAEEADPRSVARFDPDRTVLVTGASGALAGLVARHLVREHGVRRLTLASRRGADAPGAAELAAELTQAGAQVQVAACDVADRVALTALLADIPADAPLGAVVHTAGVVDDGLFEALTPERLTTVLRPKADAGWLLHELTRDADLSAFVLFSSAAGVLGSAGQSNYAAANAYLDALAAHRHALGLPALSLGWGWWDLDGGMAAALDGQNRGRMTGAGLLPFDAARGLAAFDAACAAGGRPAVVPIRLNPAAAGPATAVPPVLRGLARPAPRRSTIESTHEDLRALEPLNRFTAVLALVRRLTATVLGHRTVDDIDPARAFGELGFDSLTSVELRNALNSALDLNLPATVIFDHPTVVELAQTVDGALADSAGSALPDAAEPAEDSAVDDDAVFEGTEALYRRAIEAGRYEVGEKILASAAALRRSFSVGDGQVPGPKPVRLGSGGKHLPVIGLPSTSAWCSDQEMVALAGGLRGRHDVWSVLAPGFASGEPVADDIDALTAYYERQIRTVVRDDEPFALAGRSSGGSVAYAVAERLEASGVPVRAVILLDTYLSGTEQTKYIMPVMEAKSFELEKRFGRMTGVRLTAMAAYFMMFELWQPAPLKARVLLVRASEAVGHAPDQQPPGEEWQTVWPIPLDIIDVPGDHYSMIEEHREVTSGAIHDWLVDL</sequence>
<keyword evidence="2" id="KW-0597">Phosphoprotein</keyword>
<keyword evidence="4" id="KW-0677">Repeat</keyword>
<dbReference type="InterPro" id="IPR029058">
    <property type="entry name" value="AB_hydrolase_fold"/>
</dbReference>
<dbReference type="Pfam" id="PF08659">
    <property type="entry name" value="KR"/>
    <property type="match status" value="2"/>
</dbReference>
<dbReference type="Pfam" id="PF21089">
    <property type="entry name" value="PKS_DH_N"/>
    <property type="match status" value="1"/>
</dbReference>
<keyword evidence="3 12" id="KW-0808">Transferase</keyword>
<dbReference type="Gene3D" id="3.40.50.720">
    <property type="entry name" value="NAD(P)-binding Rossmann-like Domain"/>
    <property type="match status" value="2"/>
</dbReference>
<evidence type="ECO:0000313" key="12">
    <source>
        <dbReference type="EMBL" id="MCP2167427.1"/>
    </source>
</evidence>
<dbReference type="Gene3D" id="6.10.140.1830">
    <property type="match status" value="1"/>
</dbReference>
<dbReference type="InterPro" id="IPR014031">
    <property type="entry name" value="Ketoacyl_synth_C"/>
</dbReference>
<dbReference type="Proteomes" id="UP001206128">
    <property type="component" value="Unassembled WGS sequence"/>
</dbReference>
<dbReference type="Pfam" id="PF00975">
    <property type="entry name" value="Thioesterase"/>
    <property type="match status" value="1"/>
</dbReference>
<dbReference type="Gene3D" id="3.10.129.110">
    <property type="entry name" value="Polyketide synthase dehydratase"/>
    <property type="match status" value="1"/>
</dbReference>
<dbReference type="Pfam" id="PF00550">
    <property type="entry name" value="PP-binding"/>
    <property type="match status" value="2"/>
</dbReference>
<evidence type="ECO:0000313" key="13">
    <source>
        <dbReference type="Proteomes" id="UP001206128"/>
    </source>
</evidence>
<dbReference type="InterPro" id="IPR036736">
    <property type="entry name" value="ACP-like_sf"/>
</dbReference>
<dbReference type="InterPro" id="IPR014030">
    <property type="entry name" value="Ketoacyl_synth_N"/>
</dbReference>
<dbReference type="InterPro" id="IPR036291">
    <property type="entry name" value="NAD(P)-bd_dom_sf"/>
</dbReference>
<dbReference type="Gene3D" id="1.10.1200.10">
    <property type="entry name" value="ACP-like"/>
    <property type="match status" value="2"/>
</dbReference>
<dbReference type="PROSITE" id="PS50075">
    <property type="entry name" value="CARRIER"/>
    <property type="match status" value="2"/>
</dbReference>
<evidence type="ECO:0000256" key="1">
    <source>
        <dbReference type="ARBA" id="ARBA00022450"/>
    </source>
</evidence>
<dbReference type="SMART" id="SM00825">
    <property type="entry name" value="PKS_KS"/>
    <property type="match status" value="1"/>
</dbReference>
<evidence type="ECO:0000256" key="5">
    <source>
        <dbReference type="ARBA" id="ARBA00023268"/>
    </source>
</evidence>
<dbReference type="InterPro" id="IPR049551">
    <property type="entry name" value="PKS_DH_C"/>
</dbReference>
<dbReference type="InterPro" id="IPR009081">
    <property type="entry name" value="PP-bd_ACP"/>
</dbReference>
<dbReference type="InterPro" id="IPR020802">
    <property type="entry name" value="TesA-like"/>
</dbReference>
<dbReference type="Pfam" id="PF14765">
    <property type="entry name" value="PS-DH"/>
    <property type="match status" value="1"/>
</dbReference>
<dbReference type="Gene3D" id="3.40.366.10">
    <property type="entry name" value="Malonyl-Coenzyme A Acyl Carrier Protein, domain 2"/>
    <property type="match status" value="2"/>
</dbReference>
<proteinExistence type="predicted"/>
<dbReference type="InterPro" id="IPR049552">
    <property type="entry name" value="PKS_DH_N"/>
</dbReference>
<keyword evidence="6" id="KW-0012">Acyltransferase</keyword>
<feature type="domain" description="Ketosynthase family 3 (KS3)" evidence="10">
    <location>
        <begin position="810"/>
        <end position="1235"/>
    </location>
</feature>
<dbReference type="GO" id="GO:0004315">
    <property type="term" value="F:3-oxoacyl-[acyl-carrier-protein] synthase activity"/>
    <property type="evidence" value="ECO:0007669"/>
    <property type="project" value="InterPro"/>
</dbReference>
<feature type="active site" description="Proton acceptor; for dehydratase activity" evidence="7">
    <location>
        <position position="1678"/>
    </location>
</feature>
<dbReference type="Pfam" id="PF02801">
    <property type="entry name" value="Ketoacyl-synt_C"/>
    <property type="match status" value="1"/>
</dbReference>
<dbReference type="GO" id="GO:0006633">
    <property type="term" value="P:fatty acid biosynthetic process"/>
    <property type="evidence" value="ECO:0007669"/>
    <property type="project" value="InterPro"/>
</dbReference>
<dbReference type="GO" id="GO:0004312">
    <property type="term" value="F:fatty acid synthase activity"/>
    <property type="evidence" value="ECO:0007669"/>
    <property type="project" value="TreeGrafter"/>
</dbReference>
<dbReference type="SMART" id="SM01294">
    <property type="entry name" value="PKS_PP_betabranch"/>
    <property type="match status" value="2"/>
</dbReference>
<protein>
    <submittedName>
        <fullName evidence="12">Acyl transferase domain-containing protein</fullName>
    </submittedName>
</protein>
<dbReference type="SUPFAM" id="SSF51735">
    <property type="entry name" value="NAD(P)-binding Rossmann-fold domains"/>
    <property type="match status" value="4"/>
</dbReference>
<keyword evidence="5" id="KW-0511">Multifunctional enzyme</keyword>
<dbReference type="InterPro" id="IPR013968">
    <property type="entry name" value="PKS_KR"/>
</dbReference>
<dbReference type="SUPFAM" id="SSF55048">
    <property type="entry name" value="Probable ACP-binding domain of malonyl-CoA ACP transacylase"/>
    <property type="match status" value="1"/>
</dbReference>
<evidence type="ECO:0000256" key="8">
    <source>
        <dbReference type="SAM" id="MobiDB-lite"/>
    </source>
</evidence>
<dbReference type="InterPro" id="IPR001227">
    <property type="entry name" value="Ac_transferase_dom_sf"/>
</dbReference>
<dbReference type="CDD" id="cd08952">
    <property type="entry name" value="KR_1_SDR_x"/>
    <property type="match status" value="1"/>
</dbReference>
<dbReference type="SMART" id="SM00823">
    <property type="entry name" value="PKS_PP"/>
    <property type="match status" value="2"/>
</dbReference>
<dbReference type="InterPro" id="IPR041618">
    <property type="entry name" value="PKS_DE"/>
</dbReference>
<evidence type="ECO:0000256" key="6">
    <source>
        <dbReference type="ARBA" id="ARBA00023315"/>
    </source>
</evidence>
<dbReference type="InterPro" id="IPR020806">
    <property type="entry name" value="PKS_PP-bd"/>
</dbReference>
<feature type="region of interest" description="N-terminal hotdog fold" evidence="7">
    <location>
        <begin position="1646"/>
        <end position="1769"/>
    </location>
</feature>
<keyword evidence="1" id="KW-0596">Phosphopantetheine</keyword>
<dbReference type="SMART" id="SM00827">
    <property type="entry name" value="PKS_AT"/>
    <property type="match status" value="1"/>
</dbReference>
<evidence type="ECO:0000256" key="3">
    <source>
        <dbReference type="ARBA" id="ARBA00022679"/>
    </source>
</evidence>
<feature type="domain" description="PKS/mFAS DH" evidence="11">
    <location>
        <begin position="1646"/>
        <end position="1922"/>
    </location>
</feature>
<dbReference type="Gene3D" id="3.40.47.10">
    <property type="match status" value="1"/>
</dbReference>
<dbReference type="InterPro" id="IPR006162">
    <property type="entry name" value="Ppantetheine_attach_site"/>
</dbReference>
<dbReference type="InterPro" id="IPR020841">
    <property type="entry name" value="PKS_Beta-ketoAc_synthase_dom"/>
</dbReference>
<dbReference type="Pfam" id="PF00698">
    <property type="entry name" value="Acyl_transf_1"/>
    <property type="match status" value="2"/>
</dbReference>
<dbReference type="CDD" id="cd08956">
    <property type="entry name" value="KR_3_FAS_SDR_x"/>
    <property type="match status" value="1"/>
</dbReference>
<dbReference type="InterPro" id="IPR050091">
    <property type="entry name" value="PKS_NRPS_Biosynth_Enz"/>
</dbReference>
<feature type="domain" description="Carrier" evidence="9">
    <location>
        <begin position="716"/>
        <end position="791"/>
    </location>
</feature>
<comment type="caution">
    <text evidence="12">The sequence shown here is derived from an EMBL/GenBank/DDBJ whole genome shotgun (WGS) entry which is preliminary data.</text>
</comment>
<dbReference type="Gene3D" id="3.40.50.1820">
    <property type="entry name" value="alpha/beta hydrolase"/>
    <property type="match status" value="1"/>
</dbReference>
<dbReference type="Pfam" id="PF18369">
    <property type="entry name" value="PKS_DE"/>
    <property type="match status" value="1"/>
</dbReference>
<dbReference type="SMART" id="SM00826">
    <property type="entry name" value="PKS_DH"/>
    <property type="match status" value="1"/>
</dbReference>
<dbReference type="SUPFAM" id="SSF52151">
    <property type="entry name" value="FabD/lysophospholipase-like"/>
    <property type="match status" value="2"/>
</dbReference>
<accession>A0AAE3GHF6</accession>
<dbReference type="PANTHER" id="PTHR43775">
    <property type="entry name" value="FATTY ACID SYNTHASE"/>
    <property type="match status" value="1"/>
</dbReference>
<name>A0AAE3GHF6_9PSEU</name>